<accession>A0A218X231</accession>
<protein>
    <recommendedName>
        <fullName evidence="5">Protein kinase domain-containing protein</fullName>
    </recommendedName>
</protein>
<dbReference type="Gene3D" id="1.10.510.10">
    <property type="entry name" value="Transferase(Phosphotransferase) domain 1"/>
    <property type="match status" value="1"/>
</dbReference>
<proteinExistence type="predicted"/>
<dbReference type="Pfam" id="PF07714">
    <property type="entry name" value="PK_Tyr_Ser-Thr"/>
    <property type="match status" value="1"/>
</dbReference>
<comment type="catalytic activity">
    <reaction evidence="4">
        <text>L-threonyl-[protein] + ATP = O-phospho-L-threonyl-[protein] + ADP + H(+)</text>
        <dbReference type="Rhea" id="RHEA:46608"/>
        <dbReference type="Rhea" id="RHEA-COMP:11060"/>
        <dbReference type="Rhea" id="RHEA-COMP:11605"/>
        <dbReference type="ChEBI" id="CHEBI:15378"/>
        <dbReference type="ChEBI" id="CHEBI:30013"/>
        <dbReference type="ChEBI" id="CHEBI:30616"/>
        <dbReference type="ChEBI" id="CHEBI:61977"/>
        <dbReference type="ChEBI" id="CHEBI:456216"/>
    </reaction>
</comment>
<dbReference type="InterPro" id="IPR008271">
    <property type="entry name" value="Ser/Thr_kinase_AS"/>
</dbReference>
<dbReference type="InterPro" id="IPR045274">
    <property type="entry name" value="WAK-like"/>
</dbReference>
<dbReference type="PANTHER" id="PTHR27005:SF526">
    <property type="entry name" value="WALL ASSOCIATED KINASE-LIKE PROTEIN"/>
    <property type="match status" value="1"/>
</dbReference>
<evidence type="ECO:0000256" key="3">
    <source>
        <dbReference type="ARBA" id="ARBA00047558"/>
    </source>
</evidence>
<comment type="catalytic activity">
    <reaction evidence="3">
        <text>L-seryl-[protein] + ATP = O-phospho-L-seryl-[protein] + ADP + H(+)</text>
        <dbReference type="Rhea" id="RHEA:17989"/>
        <dbReference type="Rhea" id="RHEA-COMP:9863"/>
        <dbReference type="Rhea" id="RHEA-COMP:11604"/>
        <dbReference type="ChEBI" id="CHEBI:15378"/>
        <dbReference type="ChEBI" id="CHEBI:29999"/>
        <dbReference type="ChEBI" id="CHEBI:30616"/>
        <dbReference type="ChEBI" id="CHEBI:83421"/>
        <dbReference type="ChEBI" id="CHEBI:456216"/>
    </reaction>
</comment>
<dbReference type="Gene3D" id="3.30.200.20">
    <property type="entry name" value="Phosphorylase Kinase, domain 1"/>
    <property type="match status" value="1"/>
</dbReference>
<evidence type="ECO:0000313" key="6">
    <source>
        <dbReference type="EMBL" id="OWM78789.1"/>
    </source>
</evidence>
<dbReference type="InterPro" id="IPR000719">
    <property type="entry name" value="Prot_kinase_dom"/>
</dbReference>
<dbReference type="EMBL" id="MTKT01002492">
    <property type="protein sequence ID" value="OWM78789.1"/>
    <property type="molecule type" value="Genomic_DNA"/>
</dbReference>
<evidence type="ECO:0000256" key="4">
    <source>
        <dbReference type="ARBA" id="ARBA00047951"/>
    </source>
</evidence>
<feature type="domain" description="Protein kinase" evidence="5">
    <location>
        <begin position="1"/>
        <end position="210"/>
    </location>
</feature>
<dbReference type="AlphaFoldDB" id="A0A218X231"/>
<name>A0A218X231_PUNGR</name>
<dbReference type="Proteomes" id="UP000197138">
    <property type="component" value="Unassembled WGS sequence"/>
</dbReference>
<keyword evidence="1" id="KW-0547">Nucleotide-binding</keyword>
<dbReference type="GO" id="GO:0007166">
    <property type="term" value="P:cell surface receptor signaling pathway"/>
    <property type="evidence" value="ECO:0007669"/>
    <property type="project" value="InterPro"/>
</dbReference>
<evidence type="ECO:0000259" key="5">
    <source>
        <dbReference type="PROSITE" id="PS50011"/>
    </source>
</evidence>
<dbReference type="InterPro" id="IPR001245">
    <property type="entry name" value="Ser-Thr/Tyr_kinase_cat_dom"/>
</dbReference>
<keyword evidence="2" id="KW-0067">ATP-binding</keyword>
<dbReference type="InterPro" id="IPR011009">
    <property type="entry name" value="Kinase-like_dom_sf"/>
</dbReference>
<evidence type="ECO:0000256" key="1">
    <source>
        <dbReference type="ARBA" id="ARBA00022741"/>
    </source>
</evidence>
<gene>
    <name evidence="6" type="ORF">CDL15_Pgr002960</name>
</gene>
<reference evidence="7" key="1">
    <citation type="journal article" date="2017" name="Plant J.">
        <title>The pomegranate (Punica granatum L.) genome and the genomics of punicalagin biosynthesis.</title>
        <authorList>
            <person name="Qin G."/>
            <person name="Xu C."/>
            <person name="Ming R."/>
            <person name="Tang H."/>
            <person name="Guyot R."/>
            <person name="Kramer E.M."/>
            <person name="Hu Y."/>
            <person name="Yi X."/>
            <person name="Qi Y."/>
            <person name="Xu X."/>
            <person name="Gao Z."/>
            <person name="Pan H."/>
            <person name="Jian J."/>
            <person name="Tian Y."/>
            <person name="Yue Z."/>
            <person name="Xu Y."/>
        </authorList>
    </citation>
    <scope>NUCLEOTIDE SEQUENCE [LARGE SCALE GENOMIC DNA]</scope>
    <source>
        <strain evidence="7">cv. Dabenzi</strain>
    </source>
</reference>
<comment type="caution">
    <text evidence="6">The sequence shown here is derived from an EMBL/GenBank/DDBJ whole genome shotgun (WGS) entry which is preliminary data.</text>
</comment>
<dbReference type="SUPFAM" id="SSF56112">
    <property type="entry name" value="Protein kinase-like (PK-like)"/>
    <property type="match status" value="1"/>
</dbReference>
<sequence>MKLKQKFFKQNGGLLLQQQSSLHEGNVEKDKLFNSKEFGRATDNFNENRILGQGDQGTVYRGMLIDRRIVAIKKFPLLVCEFIPNGMLYQYLHDPNEEIPVPWDVQLLIATEVAGALSYLHSAVSIPIYHRDIKTTNIILDAKYRAKIADFGTSRSVALSQTHVTTLVQGNFRYLDPEYFQPSQFTDKSNVYSFGGVLVELLTGQKPILH</sequence>
<evidence type="ECO:0000256" key="2">
    <source>
        <dbReference type="ARBA" id="ARBA00022840"/>
    </source>
</evidence>
<dbReference type="SMART" id="SM00220">
    <property type="entry name" value="S_TKc"/>
    <property type="match status" value="1"/>
</dbReference>
<dbReference type="PROSITE" id="PS50011">
    <property type="entry name" value="PROTEIN_KINASE_DOM"/>
    <property type="match status" value="1"/>
</dbReference>
<dbReference type="GO" id="GO:0004674">
    <property type="term" value="F:protein serine/threonine kinase activity"/>
    <property type="evidence" value="ECO:0007669"/>
    <property type="project" value="TreeGrafter"/>
</dbReference>
<dbReference type="PROSITE" id="PS00108">
    <property type="entry name" value="PROTEIN_KINASE_ST"/>
    <property type="match status" value="1"/>
</dbReference>
<organism evidence="6 7">
    <name type="scientific">Punica granatum</name>
    <name type="common">Pomegranate</name>
    <dbReference type="NCBI Taxonomy" id="22663"/>
    <lineage>
        <taxon>Eukaryota</taxon>
        <taxon>Viridiplantae</taxon>
        <taxon>Streptophyta</taxon>
        <taxon>Embryophyta</taxon>
        <taxon>Tracheophyta</taxon>
        <taxon>Spermatophyta</taxon>
        <taxon>Magnoliopsida</taxon>
        <taxon>eudicotyledons</taxon>
        <taxon>Gunneridae</taxon>
        <taxon>Pentapetalae</taxon>
        <taxon>rosids</taxon>
        <taxon>malvids</taxon>
        <taxon>Myrtales</taxon>
        <taxon>Lythraceae</taxon>
        <taxon>Punica</taxon>
    </lineage>
</organism>
<dbReference type="GO" id="GO:0005524">
    <property type="term" value="F:ATP binding"/>
    <property type="evidence" value="ECO:0007669"/>
    <property type="project" value="UniProtKB-KW"/>
</dbReference>
<dbReference type="PANTHER" id="PTHR27005">
    <property type="entry name" value="WALL-ASSOCIATED RECEPTOR KINASE-LIKE 21"/>
    <property type="match status" value="1"/>
</dbReference>
<dbReference type="GO" id="GO:0005886">
    <property type="term" value="C:plasma membrane"/>
    <property type="evidence" value="ECO:0007669"/>
    <property type="project" value="TreeGrafter"/>
</dbReference>
<evidence type="ECO:0000313" key="7">
    <source>
        <dbReference type="Proteomes" id="UP000197138"/>
    </source>
</evidence>